<proteinExistence type="predicted"/>
<sequence>MPVSSTACADSRTSCTTSPSGPRKKRSSAVRVPVADLLGWGWKCSVTGATVTAAPSPPPLSGAITPWLGEMEKQEEREWEASCANVAGAAPAESRIMACQTQLCSLVLRRKSGVLLVPFTGASRSVNDDGSCSWPRLAYAHTGTTTGSPLSARTTSSVA</sequence>
<keyword evidence="3" id="KW-1185">Reference proteome</keyword>
<gene>
    <name evidence="2" type="ORF">NESM_000166200</name>
</gene>
<name>A0AAW0F3A8_9TRYP</name>
<comment type="caution">
    <text evidence="2">The sequence shown here is derived from an EMBL/GenBank/DDBJ whole genome shotgun (WGS) entry which is preliminary data.</text>
</comment>
<evidence type="ECO:0000313" key="2">
    <source>
        <dbReference type="EMBL" id="KAK7201062.1"/>
    </source>
</evidence>
<evidence type="ECO:0000256" key="1">
    <source>
        <dbReference type="SAM" id="MobiDB-lite"/>
    </source>
</evidence>
<dbReference type="EMBL" id="JAECZO010000011">
    <property type="protein sequence ID" value="KAK7201062.1"/>
    <property type="molecule type" value="Genomic_DNA"/>
</dbReference>
<evidence type="ECO:0000313" key="3">
    <source>
        <dbReference type="Proteomes" id="UP001430356"/>
    </source>
</evidence>
<dbReference type="Proteomes" id="UP001430356">
    <property type="component" value="Unassembled WGS sequence"/>
</dbReference>
<organism evidence="2 3">
    <name type="scientific">Novymonas esmeraldas</name>
    <dbReference type="NCBI Taxonomy" id="1808958"/>
    <lineage>
        <taxon>Eukaryota</taxon>
        <taxon>Discoba</taxon>
        <taxon>Euglenozoa</taxon>
        <taxon>Kinetoplastea</taxon>
        <taxon>Metakinetoplastina</taxon>
        <taxon>Trypanosomatida</taxon>
        <taxon>Trypanosomatidae</taxon>
        <taxon>Novymonas</taxon>
    </lineage>
</organism>
<dbReference type="AlphaFoldDB" id="A0AAW0F3A8"/>
<feature type="region of interest" description="Disordered" evidence="1">
    <location>
        <begin position="1"/>
        <end position="28"/>
    </location>
</feature>
<reference evidence="2 3" key="1">
    <citation type="journal article" date="2021" name="MBio">
        <title>A New Model Trypanosomatid, Novymonas esmeraldas: Genomic Perception of Its 'Candidatus Pandoraea novymonadis' Endosymbiont.</title>
        <authorList>
            <person name="Zakharova A."/>
            <person name="Saura A."/>
            <person name="Butenko A."/>
            <person name="Podesvova L."/>
            <person name="Warmusova S."/>
            <person name="Kostygov A.Y."/>
            <person name="Nenarokova A."/>
            <person name="Lukes J."/>
            <person name="Opperdoes F.R."/>
            <person name="Yurchenko V."/>
        </authorList>
    </citation>
    <scope>NUCLEOTIDE SEQUENCE [LARGE SCALE GENOMIC DNA]</scope>
    <source>
        <strain evidence="2 3">E262AT.01</strain>
    </source>
</reference>
<accession>A0AAW0F3A8</accession>
<protein>
    <submittedName>
        <fullName evidence="2">Uncharacterized protein</fullName>
    </submittedName>
</protein>
<feature type="compositionally biased region" description="Polar residues" evidence="1">
    <location>
        <begin position="1"/>
        <end position="20"/>
    </location>
</feature>